<feature type="binding site" evidence="6">
    <location>
        <position position="224"/>
    </location>
    <ligand>
        <name>Mg(2+)</name>
        <dbReference type="ChEBI" id="CHEBI:18420"/>
        <label>1</label>
        <note>catalytic</note>
    </ligand>
</feature>
<dbReference type="SUPFAM" id="SSF56655">
    <property type="entry name" value="Carbohydrate phosphatase"/>
    <property type="match status" value="1"/>
</dbReference>
<comment type="similarity">
    <text evidence="2">Belongs to the inositol monophosphatase superfamily.</text>
</comment>
<comment type="caution">
    <text evidence="7">The sequence shown here is derived from an EMBL/GenBank/DDBJ whole genome shotgun (WGS) entry which is preliminary data.</text>
</comment>
<sequence length="444" mass="46303">MLQLPSRSWADRANSKRRALRASLCVTALAACTAVLTARAAGSFVAPRSWTLLRSSPHNIQGLAGNSRHPGRNTVARAAEAWGGEYATEANAAAAVVQRAMQLCLALASDMRVVEGGSLGKEMQEGDVTAGVSFIKPGDSTPVTAADFAIQGLVQAALRTQFPNDRFMGEEDAEDLRADSALCDLSLGLCAKFGGPSERETFLAAVDAGLEPDRGQQERVWVLDPIDGTKGFMTGKGYVIGLALLIDGEPVVGAMGVPNIASLGLASPPPPLMVAVKDHGLRWWLAEGDGPVDFAAPQPEWASHTYALPVKDAADLKAGVDYPPWLLSPQSGRAACTPFGAKAGSTELCCGSMIKYFAVVAGLASGYVQYEEKLKTWDHACGVICVAEAGGSAAATDASSGPVRFPGRFFEVKGGIVCTSPWTTPEVHQSLLAAAKTNSAASGE</sequence>
<dbReference type="GO" id="GO:0000103">
    <property type="term" value="P:sulfate assimilation"/>
    <property type="evidence" value="ECO:0007669"/>
    <property type="project" value="TreeGrafter"/>
</dbReference>
<proteinExistence type="inferred from homology"/>
<feature type="binding site" evidence="6">
    <location>
        <position position="378"/>
    </location>
    <ligand>
        <name>Mg(2+)</name>
        <dbReference type="ChEBI" id="CHEBI:18420"/>
        <label>1</label>
        <note>catalytic</note>
    </ligand>
</feature>
<dbReference type="PROSITE" id="PS00629">
    <property type="entry name" value="IMP_1"/>
    <property type="match status" value="1"/>
</dbReference>
<dbReference type="GO" id="GO:0008441">
    <property type="term" value="F:3'(2'),5'-bisphosphate nucleotidase activity"/>
    <property type="evidence" value="ECO:0007669"/>
    <property type="project" value="TreeGrafter"/>
</dbReference>
<evidence type="ECO:0000256" key="6">
    <source>
        <dbReference type="PIRSR" id="PIRSR600760-2"/>
    </source>
</evidence>
<dbReference type="PANTHER" id="PTHR43200:SF4">
    <property type="entry name" value="PAP-SPECIFIC PHOSPHATASE, MITOCHONDRIAL-RELATED"/>
    <property type="match status" value="1"/>
</dbReference>
<keyword evidence="8" id="KW-1185">Reference proteome</keyword>
<feature type="binding site" evidence="6">
    <location>
        <position position="227"/>
    </location>
    <ligand>
        <name>Mg(2+)</name>
        <dbReference type="ChEBI" id="CHEBI:18420"/>
        <label>1</label>
        <note>catalytic</note>
    </ligand>
</feature>
<dbReference type="PRINTS" id="PR00377">
    <property type="entry name" value="IMPHPHTASES"/>
</dbReference>
<dbReference type="InterPro" id="IPR051090">
    <property type="entry name" value="Inositol_monoP_superfamily"/>
</dbReference>
<evidence type="ECO:0008006" key="9">
    <source>
        <dbReference type="Google" id="ProtNLM"/>
    </source>
</evidence>
<dbReference type="PROSITE" id="PS51257">
    <property type="entry name" value="PROKAR_LIPOPROTEIN"/>
    <property type="match status" value="1"/>
</dbReference>
<feature type="binding site" evidence="6">
    <location>
        <position position="226"/>
    </location>
    <ligand>
        <name>Mg(2+)</name>
        <dbReference type="ChEBI" id="CHEBI:18420"/>
        <label>1</label>
        <note>catalytic</note>
    </ligand>
</feature>
<dbReference type="GO" id="GO:0046872">
    <property type="term" value="F:metal ion binding"/>
    <property type="evidence" value="ECO:0007669"/>
    <property type="project" value="UniProtKB-KW"/>
</dbReference>
<protein>
    <recommendedName>
        <fullName evidence="9">3'(2'),5'-bisphosphate nucleotidase</fullName>
    </recommendedName>
</protein>
<evidence type="ECO:0000256" key="4">
    <source>
        <dbReference type="ARBA" id="ARBA00022801"/>
    </source>
</evidence>
<dbReference type="Gene3D" id="3.30.540.10">
    <property type="entry name" value="Fructose-1,6-Bisphosphatase, subunit A, domain 1"/>
    <property type="match status" value="1"/>
</dbReference>
<dbReference type="OMA" id="PHARSHI"/>
<dbReference type="InterPro" id="IPR020583">
    <property type="entry name" value="Inositol_monoP_metal-BS"/>
</dbReference>
<keyword evidence="5 6" id="KW-0460">Magnesium</keyword>
<dbReference type="AlphaFoldDB" id="A0A813G9P4"/>
<keyword evidence="4" id="KW-0378">Hydrolase</keyword>
<dbReference type="EMBL" id="CAJNNV010027168">
    <property type="protein sequence ID" value="CAE8619551.1"/>
    <property type="molecule type" value="Genomic_DNA"/>
</dbReference>
<organism evidence="7 8">
    <name type="scientific">Polarella glacialis</name>
    <name type="common">Dinoflagellate</name>
    <dbReference type="NCBI Taxonomy" id="89957"/>
    <lineage>
        <taxon>Eukaryota</taxon>
        <taxon>Sar</taxon>
        <taxon>Alveolata</taxon>
        <taxon>Dinophyceae</taxon>
        <taxon>Suessiales</taxon>
        <taxon>Suessiaceae</taxon>
        <taxon>Polarella</taxon>
    </lineage>
</organism>
<name>A0A813G9P4_POLGL</name>
<dbReference type="InterPro" id="IPR000760">
    <property type="entry name" value="Inositol_monophosphatase-like"/>
</dbReference>
<dbReference type="Pfam" id="PF00459">
    <property type="entry name" value="Inositol_P"/>
    <property type="match status" value="1"/>
</dbReference>
<evidence type="ECO:0000313" key="7">
    <source>
        <dbReference type="EMBL" id="CAE8619551.1"/>
    </source>
</evidence>
<feature type="binding site" evidence="6">
    <location>
        <position position="170"/>
    </location>
    <ligand>
        <name>Mg(2+)</name>
        <dbReference type="ChEBI" id="CHEBI:18420"/>
        <label>1</label>
        <note>catalytic</note>
    </ligand>
</feature>
<keyword evidence="3 6" id="KW-0479">Metal-binding</keyword>
<evidence type="ECO:0000256" key="5">
    <source>
        <dbReference type="ARBA" id="ARBA00022842"/>
    </source>
</evidence>
<comment type="cofactor">
    <cofactor evidence="1 6">
        <name>Mg(2+)</name>
        <dbReference type="ChEBI" id="CHEBI:18420"/>
    </cofactor>
</comment>
<dbReference type="Gene3D" id="3.40.190.80">
    <property type="match status" value="1"/>
</dbReference>
<evidence type="ECO:0000256" key="2">
    <source>
        <dbReference type="ARBA" id="ARBA00009759"/>
    </source>
</evidence>
<evidence type="ECO:0000256" key="3">
    <source>
        <dbReference type="ARBA" id="ARBA00022723"/>
    </source>
</evidence>
<evidence type="ECO:0000256" key="1">
    <source>
        <dbReference type="ARBA" id="ARBA00001946"/>
    </source>
</evidence>
<dbReference type="OrthoDB" id="411145at2759"/>
<gene>
    <name evidence="7" type="ORF">PGLA1383_LOCUS37138</name>
</gene>
<dbReference type="PANTHER" id="PTHR43200">
    <property type="entry name" value="PHOSPHATASE"/>
    <property type="match status" value="1"/>
</dbReference>
<reference evidence="7" key="1">
    <citation type="submission" date="2021-02" db="EMBL/GenBank/DDBJ databases">
        <authorList>
            <person name="Dougan E. K."/>
            <person name="Rhodes N."/>
            <person name="Thang M."/>
            <person name="Chan C."/>
        </authorList>
    </citation>
    <scope>NUCLEOTIDE SEQUENCE</scope>
</reference>
<dbReference type="Proteomes" id="UP000654075">
    <property type="component" value="Unassembled WGS sequence"/>
</dbReference>
<evidence type="ECO:0000313" key="8">
    <source>
        <dbReference type="Proteomes" id="UP000654075"/>
    </source>
</evidence>
<accession>A0A813G9P4</accession>